<dbReference type="InterPro" id="IPR008278">
    <property type="entry name" value="4-PPantetheinyl_Trfase_dom"/>
</dbReference>
<name>A0A2V1ILG9_9BACT</name>
<dbReference type="Pfam" id="PF01648">
    <property type="entry name" value="ACPS"/>
    <property type="match status" value="1"/>
</dbReference>
<evidence type="ECO:0000313" key="3">
    <source>
        <dbReference type="EMBL" id="PWB03316.1"/>
    </source>
</evidence>
<feature type="domain" description="4'-phosphopantetheinyl transferase" evidence="2">
    <location>
        <begin position="84"/>
        <end position="167"/>
    </location>
</feature>
<dbReference type="AlphaFoldDB" id="A0A2V1ILG9"/>
<organism evidence="3 4">
    <name type="scientific">Duncaniella muris</name>
    <dbReference type="NCBI Taxonomy" id="2094150"/>
    <lineage>
        <taxon>Bacteria</taxon>
        <taxon>Pseudomonadati</taxon>
        <taxon>Bacteroidota</taxon>
        <taxon>Bacteroidia</taxon>
        <taxon>Bacteroidales</taxon>
        <taxon>Muribaculaceae</taxon>
        <taxon>Duncaniella</taxon>
    </lineage>
</organism>
<dbReference type="Gene3D" id="3.90.470.20">
    <property type="entry name" value="4'-phosphopantetheinyl transferase domain"/>
    <property type="match status" value="2"/>
</dbReference>
<gene>
    <name evidence="3" type="ORF">C5O23_03985</name>
</gene>
<evidence type="ECO:0000259" key="2">
    <source>
        <dbReference type="Pfam" id="PF01648"/>
    </source>
</evidence>
<evidence type="ECO:0000313" key="4">
    <source>
        <dbReference type="Proteomes" id="UP000244905"/>
    </source>
</evidence>
<dbReference type="RefSeq" id="WP_107031675.1">
    <property type="nucleotide sequence ID" value="NZ_CAJSYL010000007.1"/>
</dbReference>
<accession>A0A2V1ILG9</accession>
<dbReference type="GO" id="GO:0000287">
    <property type="term" value="F:magnesium ion binding"/>
    <property type="evidence" value="ECO:0007669"/>
    <property type="project" value="InterPro"/>
</dbReference>
<comment type="caution">
    <text evidence="3">The sequence shown here is derived from an EMBL/GenBank/DDBJ whole genome shotgun (WGS) entry which is preliminary data.</text>
</comment>
<proteinExistence type="predicted"/>
<dbReference type="SUPFAM" id="SSF56214">
    <property type="entry name" value="4'-phosphopantetheinyl transferase"/>
    <property type="match status" value="1"/>
</dbReference>
<dbReference type="Proteomes" id="UP000244905">
    <property type="component" value="Unassembled WGS sequence"/>
</dbReference>
<dbReference type="GeneID" id="82525512"/>
<keyword evidence="1" id="KW-0808">Transferase</keyword>
<protein>
    <recommendedName>
        <fullName evidence="2">4'-phosphopantetheinyl transferase domain-containing protein</fullName>
    </recommendedName>
</protein>
<sequence>MTELTAGCCRLYLCPVPDTAGSRRDCEKAAVESLIAQALGEGMELTHSPEGAPSVSGHPELRISISHSASHCLLAVGNSPHINIGVDIESPRPQLLRVAQRFLTPAEEDSANLCCDEPSRLGILLKYWTAKEAAYKAALTPGLALQEIHIAPDFTSAQARGSKFSLFWHSLPAGETIALACLEP</sequence>
<dbReference type="EMBL" id="PUEC01000006">
    <property type="protein sequence ID" value="PWB03316.1"/>
    <property type="molecule type" value="Genomic_DNA"/>
</dbReference>
<dbReference type="GO" id="GO:0008897">
    <property type="term" value="F:holo-[acyl-carrier-protein] synthase activity"/>
    <property type="evidence" value="ECO:0007669"/>
    <property type="project" value="InterPro"/>
</dbReference>
<evidence type="ECO:0000256" key="1">
    <source>
        <dbReference type="ARBA" id="ARBA00022679"/>
    </source>
</evidence>
<keyword evidence="4" id="KW-1185">Reference proteome</keyword>
<reference evidence="4" key="1">
    <citation type="submission" date="2018-02" db="EMBL/GenBank/DDBJ databases">
        <authorList>
            <person name="Clavel T."/>
            <person name="Strowig T."/>
        </authorList>
    </citation>
    <scope>NUCLEOTIDE SEQUENCE [LARGE SCALE GENOMIC DNA]</scope>
    <source>
        <strain evidence="4">DSM 103720</strain>
    </source>
</reference>
<dbReference type="InterPro" id="IPR037143">
    <property type="entry name" value="4-PPantetheinyl_Trfase_dom_sf"/>
</dbReference>